<keyword evidence="3" id="KW-1185">Reference proteome</keyword>
<protein>
    <recommendedName>
        <fullName evidence="4">Phage holin family protein</fullName>
    </recommendedName>
</protein>
<evidence type="ECO:0000256" key="1">
    <source>
        <dbReference type="SAM" id="Phobius"/>
    </source>
</evidence>
<keyword evidence="1" id="KW-0472">Membrane</keyword>
<comment type="caution">
    <text evidence="2">The sequence shown here is derived from an EMBL/GenBank/DDBJ whole genome shotgun (WGS) entry which is preliminary data.</text>
</comment>
<dbReference type="RefSeq" id="WP_176715954.1">
    <property type="nucleotide sequence ID" value="NZ_JAQGFJ010000017.1"/>
</dbReference>
<organism evidence="2 3">
    <name type="scientific">Acidithiobacillus ferriphilus</name>
    <dbReference type="NCBI Taxonomy" id="1689834"/>
    <lineage>
        <taxon>Bacteria</taxon>
        <taxon>Pseudomonadati</taxon>
        <taxon>Pseudomonadota</taxon>
        <taxon>Acidithiobacillia</taxon>
        <taxon>Acidithiobacillales</taxon>
        <taxon>Acidithiobacillaceae</taxon>
        <taxon>Acidithiobacillus</taxon>
    </lineage>
</organism>
<dbReference type="EMBL" id="JAQGFR010000201">
    <property type="protein sequence ID" value="MEB8514437.1"/>
    <property type="molecule type" value="Genomic_DNA"/>
</dbReference>
<keyword evidence="1" id="KW-0812">Transmembrane</keyword>
<evidence type="ECO:0000313" key="3">
    <source>
        <dbReference type="Proteomes" id="UP001308776"/>
    </source>
</evidence>
<reference evidence="2 3" key="1">
    <citation type="submission" date="2022-11" db="EMBL/GenBank/DDBJ databases">
        <title>Comparative genomics analysis of Acidithiobacillus ferriphilus.</title>
        <authorList>
            <person name="Ma L."/>
        </authorList>
    </citation>
    <scope>NUCLEOTIDE SEQUENCE [LARGE SCALE GENOMIC DNA]</scope>
    <source>
        <strain evidence="2 3">DY15</strain>
    </source>
</reference>
<accession>A0ABU6FR87</accession>
<feature type="transmembrane region" description="Helical" evidence="1">
    <location>
        <begin position="26"/>
        <end position="46"/>
    </location>
</feature>
<sequence>MKSDINQLDLSLRQAISEAKSDLLKWTFGAVGFQIAVIVGFLLALLHGMHP</sequence>
<gene>
    <name evidence="2" type="ORF">OW717_10360</name>
</gene>
<dbReference type="Proteomes" id="UP001308776">
    <property type="component" value="Unassembled WGS sequence"/>
</dbReference>
<evidence type="ECO:0008006" key="4">
    <source>
        <dbReference type="Google" id="ProtNLM"/>
    </source>
</evidence>
<keyword evidence="1" id="KW-1133">Transmembrane helix</keyword>
<name>A0ABU6FR87_9PROT</name>
<proteinExistence type="predicted"/>
<evidence type="ECO:0000313" key="2">
    <source>
        <dbReference type="EMBL" id="MEB8514437.1"/>
    </source>
</evidence>